<dbReference type="STRING" id="13706.A0A1X2HBQ3"/>
<comment type="similarity">
    <text evidence="2">Belongs to the NXF family.</text>
</comment>
<feature type="region of interest" description="Disordered" evidence="6">
    <location>
        <begin position="1"/>
        <end position="137"/>
    </location>
</feature>
<comment type="caution">
    <text evidence="8">The sequence shown here is derived from an EMBL/GenBank/DDBJ whole genome shotgun (WGS) entry which is preliminary data.</text>
</comment>
<dbReference type="GO" id="GO:0016973">
    <property type="term" value="P:poly(A)+ mRNA export from nucleus"/>
    <property type="evidence" value="ECO:0007669"/>
    <property type="project" value="TreeGrafter"/>
</dbReference>
<dbReference type="InterPro" id="IPR030217">
    <property type="entry name" value="NXF_fam"/>
</dbReference>
<dbReference type="InterPro" id="IPR032675">
    <property type="entry name" value="LRR_dom_sf"/>
</dbReference>
<keyword evidence="3" id="KW-0813">Transport</keyword>
<gene>
    <name evidence="8" type="ORF">BCR43DRAFT_563589</name>
</gene>
<dbReference type="InterPro" id="IPR001611">
    <property type="entry name" value="Leu-rich_rpt"/>
</dbReference>
<dbReference type="Gene3D" id="3.80.10.10">
    <property type="entry name" value="Ribonuclease Inhibitor"/>
    <property type="match status" value="1"/>
</dbReference>
<protein>
    <recommendedName>
        <fullName evidence="7">NTF2 domain-containing protein</fullName>
    </recommendedName>
</protein>
<dbReference type="InterPro" id="IPR032710">
    <property type="entry name" value="NTF2-like_dom_sf"/>
</dbReference>
<feature type="domain" description="NTF2" evidence="7">
    <location>
        <begin position="423"/>
        <end position="593"/>
    </location>
</feature>
<dbReference type="SUPFAM" id="SSF52058">
    <property type="entry name" value="L domain-like"/>
    <property type="match status" value="1"/>
</dbReference>
<dbReference type="Proteomes" id="UP000242180">
    <property type="component" value="Unassembled WGS sequence"/>
</dbReference>
<dbReference type="PROSITE" id="PS51450">
    <property type="entry name" value="LRR"/>
    <property type="match status" value="1"/>
</dbReference>
<dbReference type="Pfam" id="PF24048">
    <property type="entry name" value="LRR_NXF1-5"/>
    <property type="match status" value="1"/>
</dbReference>
<dbReference type="InterPro" id="IPR002075">
    <property type="entry name" value="NTF2_dom"/>
</dbReference>
<comment type="subcellular location">
    <subcellularLocation>
        <location evidence="1">Nucleus</location>
    </subcellularLocation>
</comment>
<dbReference type="EMBL" id="MCGN01000005">
    <property type="protein sequence ID" value="ORY96223.1"/>
    <property type="molecule type" value="Genomic_DNA"/>
</dbReference>
<dbReference type="SUPFAM" id="SSF54427">
    <property type="entry name" value="NTF2-like"/>
    <property type="match status" value="1"/>
</dbReference>
<sequence>MSESQKPKAPTGMTALFGGFRPQNRPKVTPSFLEKKTAAKDENKDASKDSSSKAGGAVTAGGGGGKALRPSKSKIKDRGTTRYGRVTITESKKKIVSDDEADQDVTMGGTSAKKSRKKRFNPYGSRDKARHVQRNKTEETVEPIDILIEGFQPGTEGSVVPSLQTKSKKAWDPLDVKVDGNKMLLTVGGWTVANAIVRLNGYIFGSDQLSIQLFNKPIEATPIAEAQSNHTIDYLRKFLLSRWNAETKFLNLEDMASDPILRRACIHPPGTPKATEVVGPAMMKLAGEMFQDVVTISLAQNRLRNVKQVSTLTRFLPNVQNLSFSNNALTSIDLLDPLCGPGKLPHLRELLLKGNPFMKTIEKQKKNRAYIKDIVKRFPTIAFLDGEAIQLSDEEKASVEKSRAILPVESKTHFFDNDTSKQLAQEFVANFLRLFDNDRAALRMAYHELATFSVSSVIKLSAGPKIRGRQKKMMQDDEKVSWQTVSRDLGKASASKHPGRHLAQGPDMVTDMLQRLPKTFHNLEKAEEFLLDAFQRPSQQASWLHISVHGEFKDEANTLYSFDRSFILQPVAPGSPNQIAGWPYVILSDIFCVRDYRVIGH</sequence>
<keyword evidence="4" id="KW-0509">mRNA transport</keyword>
<dbReference type="OMA" id="YGGHEAW"/>
<dbReference type="InterPro" id="IPR057125">
    <property type="entry name" value="NXF1/2/3/5-like_LRR"/>
</dbReference>
<dbReference type="FunCoup" id="A0A1X2HBQ3">
    <property type="interactions" value="315"/>
</dbReference>
<keyword evidence="9" id="KW-1185">Reference proteome</keyword>
<dbReference type="Pfam" id="PF22602">
    <property type="entry name" value="NXF_NTF2"/>
    <property type="match status" value="1"/>
</dbReference>
<dbReference type="PANTHER" id="PTHR10662">
    <property type="entry name" value="NUCLEAR RNA EXPORT FACTOR"/>
    <property type="match status" value="1"/>
</dbReference>
<proteinExistence type="inferred from homology"/>
<dbReference type="AlphaFoldDB" id="A0A1X2HBQ3"/>
<evidence type="ECO:0000256" key="4">
    <source>
        <dbReference type="ARBA" id="ARBA00022816"/>
    </source>
</evidence>
<dbReference type="InParanoid" id="A0A1X2HBQ3"/>
<evidence type="ECO:0000256" key="3">
    <source>
        <dbReference type="ARBA" id="ARBA00022448"/>
    </source>
</evidence>
<dbReference type="InterPro" id="IPR018222">
    <property type="entry name" value="Nuclear_transport_factor_2_euk"/>
</dbReference>
<feature type="compositionally biased region" description="Basic and acidic residues" evidence="6">
    <location>
        <begin position="33"/>
        <end position="51"/>
    </location>
</feature>
<dbReference type="GO" id="GO:0003723">
    <property type="term" value="F:RNA binding"/>
    <property type="evidence" value="ECO:0007669"/>
    <property type="project" value="TreeGrafter"/>
</dbReference>
<evidence type="ECO:0000256" key="6">
    <source>
        <dbReference type="SAM" id="MobiDB-lite"/>
    </source>
</evidence>
<reference evidence="8 9" key="1">
    <citation type="submission" date="2016-07" db="EMBL/GenBank/DDBJ databases">
        <title>Pervasive Adenine N6-methylation of Active Genes in Fungi.</title>
        <authorList>
            <consortium name="DOE Joint Genome Institute"/>
            <person name="Mondo S.J."/>
            <person name="Dannebaum R.O."/>
            <person name="Kuo R.C."/>
            <person name="Labutti K."/>
            <person name="Haridas S."/>
            <person name="Kuo A."/>
            <person name="Salamov A."/>
            <person name="Ahrendt S.R."/>
            <person name="Lipzen A."/>
            <person name="Sullivan W."/>
            <person name="Andreopoulos W.B."/>
            <person name="Clum A."/>
            <person name="Lindquist E."/>
            <person name="Daum C."/>
            <person name="Ramamoorthy G.K."/>
            <person name="Gryganskyi A."/>
            <person name="Culley D."/>
            <person name="Magnuson J.K."/>
            <person name="James T.Y."/>
            <person name="O'Malley M.A."/>
            <person name="Stajich J.E."/>
            <person name="Spatafora J.W."/>
            <person name="Visel A."/>
            <person name="Grigoriev I.V."/>
        </authorList>
    </citation>
    <scope>NUCLEOTIDE SEQUENCE [LARGE SCALE GENOMIC DNA]</scope>
    <source>
        <strain evidence="8 9">NRRL 2496</strain>
    </source>
</reference>
<dbReference type="OrthoDB" id="25872at2759"/>
<accession>A0A1X2HBQ3</accession>
<name>A0A1X2HBQ3_SYNRA</name>
<keyword evidence="5" id="KW-0539">Nucleus</keyword>
<dbReference type="GO" id="GO:0005634">
    <property type="term" value="C:nucleus"/>
    <property type="evidence" value="ECO:0007669"/>
    <property type="project" value="UniProtKB-SubCell"/>
</dbReference>
<evidence type="ECO:0000313" key="8">
    <source>
        <dbReference type="EMBL" id="ORY96223.1"/>
    </source>
</evidence>
<organism evidence="8 9">
    <name type="scientific">Syncephalastrum racemosum</name>
    <name type="common">Filamentous fungus</name>
    <dbReference type="NCBI Taxonomy" id="13706"/>
    <lineage>
        <taxon>Eukaryota</taxon>
        <taxon>Fungi</taxon>
        <taxon>Fungi incertae sedis</taxon>
        <taxon>Mucoromycota</taxon>
        <taxon>Mucoromycotina</taxon>
        <taxon>Mucoromycetes</taxon>
        <taxon>Mucorales</taxon>
        <taxon>Syncephalastraceae</taxon>
        <taxon>Syncephalastrum</taxon>
    </lineage>
</organism>
<evidence type="ECO:0000259" key="7">
    <source>
        <dbReference type="PROSITE" id="PS50177"/>
    </source>
</evidence>
<evidence type="ECO:0000256" key="2">
    <source>
        <dbReference type="ARBA" id="ARBA00009285"/>
    </source>
</evidence>
<dbReference type="Gene3D" id="3.10.450.50">
    <property type="match status" value="1"/>
</dbReference>
<evidence type="ECO:0000256" key="1">
    <source>
        <dbReference type="ARBA" id="ARBA00004123"/>
    </source>
</evidence>
<dbReference type="PROSITE" id="PS50177">
    <property type="entry name" value="NTF2_DOMAIN"/>
    <property type="match status" value="1"/>
</dbReference>
<dbReference type="PANTHER" id="PTHR10662:SF22">
    <property type="entry name" value="NUCLEAR RNA EXPORT FACTOR 1"/>
    <property type="match status" value="1"/>
</dbReference>
<evidence type="ECO:0000313" key="9">
    <source>
        <dbReference type="Proteomes" id="UP000242180"/>
    </source>
</evidence>
<evidence type="ECO:0000256" key="5">
    <source>
        <dbReference type="ARBA" id="ARBA00023242"/>
    </source>
</evidence>